<dbReference type="InterPro" id="IPR003180">
    <property type="entry name" value="MPG"/>
</dbReference>
<protein>
    <recommendedName>
        <fullName evidence="5">Putative 3-methyladenine DNA glycosylase</fullName>
        <ecNumber evidence="5">3.2.2.-</ecNumber>
    </recommendedName>
</protein>
<accession>A0A329QH04</accession>
<dbReference type="GO" id="GO:0006284">
    <property type="term" value="P:base-excision repair"/>
    <property type="evidence" value="ECO:0007669"/>
    <property type="project" value="InterPro"/>
</dbReference>
<dbReference type="Proteomes" id="UP000250462">
    <property type="component" value="Unassembled WGS sequence"/>
</dbReference>
<dbReference type="PANTHER" id="PTHR10429">
    <property type="entry name" value="DNA-3-METHYLADENINE GLYCOSYLASE"/>
    <property type="match status" value="1"/>
</dbReference>
<dbReference type="OrthoDB" id="9794313at2"/>
<keyword evidence="7" id="KW-1185">Reference proteome</keyword>
<gene>
    <name evidence="6" type="ORF">DPM12_16810</name>
</gene>
<dbReference type="NCBIfam" id="NF002003">
    <property type="entry name" value="PRK00802.1-3"/>
    <property type="match status" value="1"/>
</dbReference>
<dbReference type="EMBL" id="QMIG01000021">
    <property type="protein sequence ID" value="RAW11261.1"/>
    <property type="molecule type" value="Genomic_DNA"/>
</dbReference>
<keyword evidence="3 5" id="KW-0378">Hydrolase</keyword>
<comment type="caution">
    <text evidence="6">The sequence shown here is derived from an EMBL/GenBank/DDBJ whole genome shotgun (WGS) entry which is preliminary data.</text>
</comment>
<evidence type="ECO:0000256" key="5">
    <source>
        <dbReference type="HAMAP-Rule" id="MF_00527"/>
    </source>
</evidence>
<dbReference type="GO" id="GO:0003905">
    <property type="term" value="F:alkylbase DNA N-glycosylase activity"/>
    <property type="evidence" value="ECO:0007669"/>
    <property type="project" value="InterPro"/>
</dbReference>
<dbReference type="CDD" id="cd00540">
    <property type="entry name" value="AAG"/>
    <property type="match status" value="1"/>
</dbReference>
<comment type="similarity">
    <text evidence="1 5">Belongs to the DNA glycosylase MPG family.</text>
</comment>
<reference evidence="6 7" key="1">
    <citation type="submission" date="2018-06" db="EMBL/GenBank/DDBJ databases">
        <title>Phytoactinopolyspora halophila sp. nov., a novel halophilic actinomycete isolated from a saline soil in China.</title>
        <authorList>
            <person name="Tang S.-K."/>
        </authorList>
    </citation>
    <scope>NUCLEOTIDE SEQUENCE [LARGE SCALE GENOMIC DNA]</scope>
    <source>
        <strain evidence="6 7">YIM 96934</strain>
    </source>
</reference>
<dbReference type="Pfam" id="PF02245">
    <property type="entry name" value="Pur_DNA_glyco"/>
    <property type="match status" value="1"/>
</dbReference>
<dbReference type="InterPro" id="IPR036995">
    <property type="entry name" value="MPG_sf"/>
</dbReference>
<evidence type="ECO:0000256" key="1">
    <source>
        <dbReference type="ARBA" id="ARBA00009232"/>
    </source>
</evidence>
<name>A0A329QH04_9ACTN</name>
<dbReference type="SUPFAM" id="SSF50486">
    <property type="entry name" value="FMT C-terminal domain-like"/>
    <property type="match status" value="1"/>
</dbReference>
<proteinExistence type="inferred from homology"/>
<dbReference type="HAMAP" id="MF_00527">
    <property type="entry name" value="3MGH"/>
    <property type="match status" value="1"/>
</dbReference>
<organism evidence="6 7">
    <name type="scientific">Phytoactinopolyspora halophila</name>
    <dbReference type="NCBI Taxonomy" id="1981511"/>
    <lineage>
        <taxon>Bacteria</taxon>
        <taxon>Bacillati</taxon>
        <taxon>Actinomycetota</taxon>
        <taxon>Actinomycetes</taxon>
        <taxon>Jiangellales</taxon>
        <taxon>Jiangellaceae</taxon>
        <taxon>Phytoactinopolyspora</taxon>
    </lineage>
</organism>
<evidence type="ECO:0000256" key="4">
    <source>
        <dbReference type="ARBA" id="ARBA00023204"/>
    </source>
</evidence>
<evidence type="ECO:0000313" key="7">
    <source>
        <dbReference type="Proteomes" id="UP000250462"/>
    </source>
</evidence>
<evidence type="ECO:0000256" key="2">
    <source>
        <dbReference type="ARBA" id="ARBA00022763"/>
    </source>
</evidence>
<evidence type="ECO:0000256" key="3">
    <source>
        <dbReference type="ARBA" id="ARBA00022801"/>
    </source>
</evidence>
<dbReference type="InterPro" id="IPR011034">
    <property type="entry name" value="Formyl_transferase-like_C_sf"/>
</dbReference>
<dbReference type="AlphaFoldDB" id="A0A329QH04"/>
<dbReference type="EC" id="3.2.2.-" evidence="5"/>
<dbReference type="PANTHER" id="PTHR10429:SF0">
    <property type="entry name" value="DNA-3-METHYLADENINE GLYCOSYLASE"/>
    <property type="match status" value="1"/>
</dbReference>
<evidence type="ECO:0000313" key="6">
    <source>
        <dbReference type="EMBL" id="RAW11261.1"/>
    </source>
</evidence>
<dbReference type="GO" id="GO:0003677">
    <property type="term" value="F:DNA binding"/>
    <property type="evidence" value="ECO:0007669"/>
    <property type="project" value="InterPro"/>
</dbReference>
<dbReference type="NCBIfam" id="TIGR00567">
    <property type="entry name" value="3mg"/>
    <property type="match status" value="1"/>
</dbReference>
<dbReference type="Gene3D" id="3.10.300.10">
    <property type="entry name" value="Methylpurine-DNA glycosylase (MPG)"/>
    <property type="match status" value="1"/>
</dbReference>
<sequence>MLREPATSIAAHVLGSVLRHVTSDGAVAVRISEVEAYEGQHDPGSHAYRGRTKRNGAMFGDAGHLYCYRHLGLHHCINLVCRPAGHASALLLRAGAIIEGHELARRRRTARGVSRSVDDLARGPARLAVALGIDLRFDGVDVLGDGPVTLELAEASVGTPASPTIMTGPRVGVSGDGGDGARYPWRYWIDGDPTVSTYRPAKR</sequence>
<keyword evidence="2 5" id="KW-0227">DNA damage</keyword>
<keyword evidence="4 5" id="KW-0234">DNA repair</keyword>